<name>A0A8S5R6M3_9CAUD</name>
<keyword evidence="1" id="KW-0175">Coiled coil</keyword>
<dbReference type="EMBL" id="BK015821">
    <property type="protein sequence ID" value="DAE26636.1"/>
    <property type="molecule type" value="Genomic_DNA"/>
</dbReference>
<reference evidence="2" key="1">
    <citation type="journal article" date="2021" name="Proc. Natl. Acad. Sci. U.S.A.">
        <title>A Catalog of Tens of Thousands of Viruses from Human Metagenomes Reveals Hidden Associations with Chronic Diseases.</title>
        <authorList>
            <person name="Tisza M.J."/>
            <person name="Buck C.B."/>
        </authorList>
    </citation>
    <scope>NUCLEOTIDE SEQUENCE</scope>
    <source>
        <strain evidence="2">CtaCq7</strain>
    </source>
</reference>
<protein>
    <submittedName>
        <fullName evidence="2">Regulatory protein</fullName>
    </submittedName>
</protein>
<sequence>MENNNYIGCKNFNTQEIQGKITSLELLKQINIFREQEYKDKDNFDLLTEAEKKRGHYVELQHKTLLDIIRDEFEEEITGQKILLSEYKDPTGRKLPMYILELDQAKQILMRESKFVRKAVIKYINKLENELNKQVKKLPTTYLEALEQLLETEKARVKLEKENVEIQQKLEYKQEIINGLSEETKLQTQRQFLNEIMSVNCKTPADYSKKYNLLYDMYDKVRHIKVRARCEGYNLKQTKQKDKLSVLGYIDEVLGDIPTLFKVAVKLFESDIKDRLQKYMEAL</sequence>
<evidence type="ECO:0000256" key="1">
    <source>
        <dbReference type="SAM" id="Coils"/>
    </source>
</evidence>
<organism evidence="2">
    <name type="scientific">Ackermannviridae sp. ctaCq7</name>
    <dbReference type="NCBI Taxonomy" id="2827294"/>
    <lineage>
        <taxon>Viruses</taxon>
        <taxon>Duplodnaviria</taxon>
        <taxon>Heunggongvirae</taxon>
        <taxon>Uroviricota</taxon>
        <taxon>Caudoviricetes</taxon>
        <taxon>Pantevenvirales</taxon>
        <taxon>Ackermannviridae</taxon>
    </lineage>
</organism>
<feature type="coiled-coil region" evidence="1">
    <location>
        <begin position="142"/>
        <end position="169"/>
    </location>
</feature>
<accession>A0A8S5R6M3</accession>
<proteinExistence type="predicted"/>
<evidence type="ECO:0000313" key="2">
    <source>
        <dbReference type="EMBL" id="DAE26636.1"/>
    </source>
</evidence>